<dbReference type="GO" id="GO:0004848">
    <property type="term" value="F:ureidoglycolate hydrolase activity"/>
    <property type="evidence" value="ECO:0007669"/>
    <property type="project" value="InterPro"/>
</dbReference>
<dbReference type="SUPFAM" id="SSF51182">
    <property type="entry name" value="RmlC-like cupins"/>
    <property type="match status" value="1"/>
</dbReference>
<comment type="subunit">
    <text evidence="1">Homodimer.</text>
</comment>
<evidence type="ECO:0000313" key="6">
    <source>
        <dbReference type="EMBL" id="KAK2597473.1"/>
    </source>
</evidence>
<dbReference type="GO" id="GO:0006144">
    <property type="term" value="P:purine nucleobase metabolic process"/>
    <property type="evidence" value="ECO:0007669"/>
    <property type="project" value="UniProtKB-KW"/>
</dbReference>
<dbReference type="Pfam" id="PF04115">
    <property type="entry name" value="Ureidogly_lyase"/>
    <property type="match status" value="1"/>
</dbReference>
<dbReference type="CDD" id="cd20298">
    <property type="entry name" value="cupin_UAH"/>
    <property type="match status" value="1"/>
</dbReference>
<dbReference type="InterPro" id="IPR011051">
    <property type="entry name" value="RmlC_Cupin_sf"/>
</dbReference>
<evidence type="ECO:0008006" key="8">
    <source>
        <dbReference type="Google" id="ProtNLM"/>
    </source>
</evidence>
<feature type="compositionally biased region" description="Low complexity" evidence="5">
    <location>
        <begin position="41"/>
        <end position="54"/>
    </location>
</feature>
<dbReference type="InterPro" id="IPR007247">
    <property type="entry name" value="Ureidogly_lyase"/>
</dbReference>
<keyword evidence="7" id="KW-1185">Reference proteome</keyword>
<evidence type="ECO:0000313" key="7">
    <source>
        <dbReference type="Proteomes" id="UP001251528"/>
    </source>
</evidence>
<gene>
    <name evidence="6" type="ORF">QQS21_005943</name>
</gene>
<dbReference type="InterPro" id="IPR047233">
    <property type="entry name" value="UAH_cupin"/>
</dbReference>
<keyword evidence="3" id="KW-0456">Lyase</keyword>
<evidence type="ECO:0000256" key="3">
    <source>
        <dbReference type="ARBA" id="ARBA00023239"/>
    </source>
</evidence>
<sequence length="245" mass="26347">MALTIQLGDQEVQVTAQPLTQEAFSPFGNVINNPRPDIHPSEFSSSSSSLPSNAVSANQGHAIQYRHVSRVRNLYDQAPTRKADAVMSMFVCSARELSRADDDAAHATFTVRVLERHPFTTQTFSPVSSTARAYLVVVAPSLPPSELDKDLPVPVGYDLPGRGLPDLTGLQAFVATNAQAVTYGAGTWHAPMVALGQSGTTLDFVVSQFMSGAAVEDCQLVEFEGVLGQEPGVEVRVPRPRLEKL</sequence>
<reference evidence="6" key="1">
    <citation type="submission" date="2023-06" db="EMBL/GenBank/DDBJ databases">
        <title>Conoideocrella luteorostrata (Hypocreales: Clavicipitaceae), a potential biocontrol fungus for elongate hemlock scale in United States Christmas tree production areas.</title>
        <authorList>
            <person name="Barrett H."/>
            <person name="Lovett B."/>
            <person name="Macias A.M."/>
            <person name="Stajich J.E."/>
            <person name="Kasson M.T."/>
        </authorList>
    </citation>
    <scope>NUCLEOTIDE SEQUENCE</scope>
    <source>
        <strain evidence="6">ARSEF 14590</strain>
    </source>
</reference>
<evidence type="ECO:0000256" key="1">
    <source>
        <dbReference type="ARBA" id="ARBA00011738"/>
    </source>
</evidence>
<dbReference type="Gene3D" id="2.60.120.480">
    <property type="entry name" value="Ureidoglycolate hydrolase"/>
    <property type="match status" value="1"/>
</dbReference>
<dbReference type="AlphaFoldDB" id="A0AAJ0CRI1"/>
<name>A0AAJ0CRI1_9HYPO</name>
<dbReference type="Proteomes" id="UP001251528">
    <property type="component" value="Unassembled WGS sequence"/>
</dbReference>
<feature type="region of interest" description="Disordered" evidence="5">
    <location>
        <begin position="34"/>
        <end position="54"/>
    </location>
</feature>
<comment type="caution">
    <text evidence="6">The sequence shown here is derived from an EMBL/GenBank/DDBJ whole genome shotgun (WGS) entry which is preliminary data.</text>
</comment>
<organism evidence="6 7">
    <name type="scientific">Conoideocrella luteorostrata</name>
    <dbReference type="NCBI Taxonomy" id="1105319"/>
    <lineage>
        <taxon>Eukaryota</taxon>
        <taxon>Fungi</taxon>
        <taxon>Dikarya</taxon>
        <taxon>Ascomycota</taxon>
        <taxon>Pezizomycotina</taxon>
        <taxon>Sordariomycetes</taxon>
        <taxon>Hypocreomycetidae</taxon>
        <taxon>Hypocreales</taxon>
        <taxon>Clavicipitaceae</taxon>
        <taxon>Conoideocrella</taxon>
    </lineage>
</organism>
<protein>
    <recommendedName>
        <fullName evidence="8">Ureidoglycolate hydrolase</fullName>
    </recommendedName>
</protein>
<dbReference type="PANTHER" id="PTHR21221:SF1">
    <property type="entry name" value="UREIDOGLYCOLATE LYASE"/>
    <property type="match status" value="1"/>
</dbReference>
<evidence type="ECO:0000256" key="4">
    <source>
        <dbReference type="ARBA" id="ARBA00047684"/>
    </source>
</evidence>
<evidence type="ECO:0000256" key="2">
    <source>
        <dbReference type="ARBA" id="ARBA00022631"/>
    </source>
</evidence>
<accession>A0AAJ0CRI1</accession>
<proteinExistence type="predicted"/>
<dbReference type="InterPro" id="IPR024060">
    <property type="entry name" value="Ureidoglycolate_lyase_dom_sf"/>
</dbReference>
<evidence type="ECO:0000256" key="5">
    <source>
        <dbReference type="SAM" id="MobiDB-lite"/>
    </source>
</evidence>
<keyword evidence="2" id="KW-0659">Purine metabolism</keyword>
<dbReference type="EMBL" id="JASWJB010000104">
    <property type="protein sequence ID" value="KAK2597473.1"/>
    <property type="molecule type" value="Genomic_DNA"/>
</dbReference>
<dbReference type="PANTHER" id="PTHR21221">
    <property type="entry name" value="UREIDOGLYCOLATE HYDROLASE"/>
    <property type="match status" value="1"/>
</dbReference>
<comment type="catalytic activity">
    <reaction evidence="4">
        <text>(S)-ureidoglycolate = urea + glyoxylate</text>
        <dbReference type="Rhea" id="RHEA:11304"/>
        <dbReference type="ChEBI" id="CHEBI:16199"/>
        <dbReference type="ChEBI" id="CHEBI:36655"/>
        <dbReference type="ChEBI" id="CHEBI:57296"/>
        <dbReference type="EC" id="4.3.2.3"/>
    </reaction>
</comment>
<dbReference type="GO" id="GO:0000256">
    <property type="term" value="P:allantoin catabolic process"/>
    <property type="evidence" value="ECO:0007669"/>
    <property type="project" value="InterPro"/>
</dbReference>
<dbReference type="GO" id="GO:0050385">
    <property type="term" value="F:ureidoglycolate lyase activity"/>
    <property type="evidence" value="ECO:0007669"/>
    <property type="project" value="UniProtKB-EC"/>
</dbReference>